<dbReference type="GO" id="GO:0070181">
    <property type="term" value="F:small ribosomal subunit rRNA binding"/>
    <property type="evidence" value="ECO:0007669"/>
    <property type="project" value="TreeGrafter"/>
</dbReference>
<protein>
    <recommendedName>
        <fullName evidence="2">Small ribosomal subunit protein bS6m</fullName>
    </recommendedName>
    <alternativeName>
        <fullName evidence="3">28S ribosomal protein S6, mitochondrial</fullName>
    </alternativeName>
</protein>
<organism evidence="4">
    <name type="scientific">Parasteatoda tepidariorum</name>
    <name type="common">Common house spider</name>
    <name type="synonym">Achaearanea tepidariorum</name>
    <dbReference type="NCBI Taxonomy" id="114398"/>
    <lineage>
        <taxon>Eukaryota</taxon>
        <taxon>Metazoa</taxon>
        <taxon>Ecdysozoa</taxon>
        <taxon>Arthropoda</taxon>
        <taxon>Chelicerata</taxon>
        <taxon>Arachnida</taxon>
        <taxon>Araneae</taxon>
        <taxon>Araneomorphae</taxon>
        <taxon>Entelegynae</taxon>
        <taxon>Araneoidea</taxon>
        <taxon>Theridiidae</taxon>
        <taxon>Parasteatoda</taxon>
    </lineage>
</organism>
<dbReference type="InterPro" id="IPR035980">
    <property type="entry name" value="Ribosomal_bS6_sf"/>
</dbReference>
<dbReference type="GO" id="GO:0005763">
    <property type="term" value="C:mitochondrial small ribosomal subunit"/>
    <property type="evidence" value="ECO:0007669"/>
    <property type="project" value="TreeGrafter"/>
</dbReference>
<dbReference type="Gene3D" id="3.30.70.60">
    <property type="match status" value="1"/>
</dbReference>
<evidence type="ECO:0000256" key="2">
    <source>
        <dbReference type="ARBA" id="ARBA00035170"/>
    </source>
</evidence>
<accession>A0A2L2Y642</accession>
<dbReference type="PANTHER" id="PTHR21011">
    <property type="entry name" value="MITOCHONDRIAL 28S RIBOSOMAL PROTEIN S6"/>
    <property type="match status" value="1"/>
</dbReference>
<evidence type="ECO:0000256" key="3">
    <source>
        <dbReference type="ARBA" id="ARBA00035365"/>
    </source>
</evidence>
<dbReference type="GO" id="GO:0006412">
    <property type="term" value="P:translation"/>
    <property type="evidence" value="ECO:0007669"/>
    <property type="project" value="InterPro"/>
</dbReference>
<dbReference type="EMBL" id="IAAA01018509">
    <property type="protein sequence ID" value="LAA03629.1"/>
    <property type="molecule type" value="mRNA"/>
</dbReference>
<dbReference type="CDD" id="cd15465">
    <property type="entry name" value="bS6_mito"/>
    <property type="match status" value="1"/>
</dbReference>
<dbReference type="Pfam" id="PF01250">
    <property type="entry name" value="Ribosomal_S6"/>
    <property type="match status" value="1"/>
</dbReference>
<comment type="similarity">
    <text evidence="1">Belongs to the bacterial ribosomal protein bS6 family.</text>
</comment>
<dbReference type="InterPro" id="IPR014717">
    <property type="entry name" value="Transl_elong_EF1B/ribsomal_bS6"/>
</dbReference>
<dbReference type="GO" id="GO:0003735">
    <property type="term" value="F:structural constituent of ribosome"/>
    <property type="evidence" value="ECO:0007669"/>
    <property type="project" value="InterPro"/>
</dbReference>
<evidence type="ECO:0000256" key="1">
    <source>
        <dbReference type="ARBA" id="ARBA00009512"/>
    </source>
</evidence>
<dbReference type="AlphaFoldDB" id="A0A2L2Y642"/>
<dbReference type="InterPro" id="IPR000529">
    <property type="entry name" value="Ribosomal_bS6"/>
</dbReference>
<dbReference type="PANTHER" id="PTHR21011:SF1">
    <property type="entry name" value="SMALL RIBOSOMAL SUBUNIT PROTEIN BS6M"/>
    <property type="match status" value="1"/>
</dbReference>
<reference evidence="4" key="1">
    <citation type="journal article" date="2016" name="Mol. Ecol. Resour.">
        <title>Evaluation of the impact of RNA preservation methods of spiders for de novo transcriptome assembly.</title>
        <authorList>
            <person name="Kono N."/>
            <person name="Nakamura H."/>
            <person name="Ito Y."/>
            <person name="Tomita M."/>
            <person name="Arakawa K."/>
        </authorList>
    </citation>
    <scope>NUCLEOTIDE SEQUENCE</scope>
    <source>
        <tissue evidence="4">Whole body</tissue>
    </source>
</reference>
<sequence>MPLFEFNVLLKALPRAEITAALKRVGTRLLDEGVIIHKIENLGLKDLPYRMIQDGQPFFKGHQFIFYFMGSMNSFKNVDDICKRDLDLLRFGFANAYKDLNQDCSLQEELLPPAYRESVQKMMNQGRRYKQLTKRHYKHERDYSFFDVYM</sequence>
<dbReference type="OrthoDB" id="268530at2759"/>
<name>A0A2L2Y642_PARTP</name>
<proteinExistence type="evidence at transcript level"/>
<dbReference type="SUPFAM" id="SSF54995">
    <property type="entry name" value="Ribosomal protein S6"/>
    <property type="match status" value="1"/>
</dbReference>
<evidence type="ECO:0000313" key="4">
    <source>
        <dbReference type="EMBL" id="LAA03629.1"/>
    </source>
</evidence>